<keyword evidence="3" id="KW-1185">Reference proteome</keyword>
<feature type="region of interest" description="Disordered" evidence="1">
    <location>
        <begin position="371"/>
        <end position="448"/>
    </location>
</feature>
<feature type="region of interest" description="Disordered" evidence="1">
    <location>
        <begin position="165"/>
        <end position="186"/>
    </location>
</feature>
<reference evidence="2 3" key="1">
    <citation type="submission" date="2017-03" db="EMBL/GenBank/DDBJ databases">
        <title>WGS assembly of Porphyra umbilicalis.</title>
        <authorList>
            <person name="Brawley S.H."/>
            <person name="Blouin N.A."/>
            <person name="Ficko-Blean E."/>
            <person name="Wheeler G.L."/>
            <person name="Lohr M."/>
            <person name="Goodson H.V."/>
            <person name="Jenkins J.W."/>
            <person name="Blaby-Haas C.E."/>
            <person name="Helliwell K.E."/>
            <person name="Chan C."/>
            <person name="Marriage T."/>
            <person name="Bhattacharya D."/>
            <person name="Klein A.S."/>
            <person name="Badis Y."/>
            <person name="Brodie J."/>
            <person name="Cao Y."/>
            <person name="Collen J."/>
            <person name="Dittami S.M."/>
            <person name="Gachon C.M."/>
            <person name="Green B.R."/>
            <person name="Karpowicz S."/>
            <person name="Kim J.W."/>
            <person name="Kudahl U."/>
            <person name="Lin S."/>
            <person name="Michel G."/>
            <person name="Mittag M."/>
            <person name="Olson B.J."/>
            <person name="Pangilinan J."/>
            <person name="Peng Y."/>
            <person name="Qiu H."/>
            <person name="Shu S."/>
            <person name="Singer J.T."/>
            <person name="Smith A.G."/>
            <person name="Sprecher B.N."/>
            <person name="Wagner V."/>
            <person name="Wang W."/>
            <person name="Wang Z.-Y."/>
            <person name="Yan J."/>
            <person name="Yarish C."/>
            <person name="Zoeuner-Riek S."/>
            <person name="Zhuang Y."/>
            <person name="Zou Y."/>
            <person name="Lindquist E.A."/>
            <person name="Grimwood J."/>
            <person name="Barry K."/>
            <person name="Rokhsar D.S."/>
            <person name="Schmutz J."/>
            <person name="Stiller J.W."/>
            <person name="Grossman A.R."/>
            <person name="Prochnik S.E."/>
        </authorList>
    </citation>
    <scope>NUCLEOTIDE SEQUENCE [LARGE SCALE GENOMIC DNA]</scope>
    <source>
        <strain evidence="2">4086291</strain>
    </source>
</reference>
<proteinExistence type="predicted"/>
<feature type="region of interest" description="Disordered" evidence="1">
    <location>
        <begin position="474"/>
        <end position="512"/>
    </location>
</feature>
<sequence>MAFALPFPLPLPLGGSSVAAPPTPSVGGGKSSMRATVASTSSAAVVLRSAVNTFFGGVTNRVIRTPGRVWAPKNARTSPTVLVGVKVPCSIDRSGRRRRMSTRGKRAMRAAAAASRCFLVTNAPPVEAAADRDAAAARSSPAVGSRAGASARALDRARMSDWGLAADGRKRRKSRAPGGVAPVDGGGRVAVKPTVVLPPSFLGGALPLPESAAGVGGGGGSPRGGGRRRDADRRAATRLGRRGGAGISAAAAASDSGLVGRRDVCGATAIRHGRGGRPFVRKIKTGYPEKDRREAKGGALPFNDAKNLTVLPRTEQVHLPLGVLVGPRSPPTLGTAPVHAAVLQQHTHEQLEYTSTVSCCRWLVVKDKQTNIPAPPDVHTAAGLPSHPSRSPRPRQLGAAAAAAGRPPSNSAPPSAAGASAARRQRRRWGQDHSPPPPPPPSQPPPVAVAAMAGATAAAAAAGEAAVALPAPFPAPNGGGARPPSDSGGGEELGGTATGGAPVNAAAASARGRRRLGPCHIARDGRTMGRERLLENSNRMCLGCPVERHRRTSPQNTVDASDQIDVSGATYGVRMTAADMLQTRKATESAGRMLRTEPCPKDPQQ</sequence>
<feature type="compositionally biased region" description="Gly residues" evidence="1">
    <location>
        <begin position="477"/>
        <end position="498"/>
    </location>
</feature>
<feature type="region of interest" description="Disordered" evidence="1">
    <location>
        <begin position="585"/>
        <end position="605"/>
    </location>
</feature>
<feature type="region of interest" description="Disordered" evidence="1">
    <location>
        <begin position="210"/>
        <end position="245"/>
    </location>
</feature>
<gene>
    <name evidence="2" type="ORF">BU14_0333s0020</name>
</gene>
<dbReference type="EMBL" id="KV918985">
    <property type="protein sequence ID" value="OSX73632.1"/>
    <property type="molecule type" value="Genomic_DNA"/>
</dbReference>
<organism evidence="2 3">
    <name type="scientific">Porphyra umbilicalis</name>
    <name type="common">Purple laver</name>
    <name type="synonym">Red alga</name>
    <dbReference type="NCBI Taxonomy" id="2786"/>
    <lineage>
        <taxon>Eukaryota</taxon>
        <taxon>Rhodophyta</taxon>
        <taxon>Bangiophyceae</taxon>
        <taxon>Bangiales</taxon>
        <taxon>Bangiaceae</taxon>
        <taxon>Porphyra</taxon>
    </lineage>
</organism>
<accession>A0A1X6NYG2</accession>
<name>A0A1X6NYG2_PORUM</name>
<evidence type="ECO:0000256" key="1">
    <source>
        <dbReference type="SAM" id="MobiDB-lite"/>
    </source>
</evidence>
<evidence type="ECO:0000313" key="2">
    <source>
        <dbReference type="EMBL" id="OSX73632.1"/>
    </source>
</evidence>
<protein>
    <submittedName>
        <fullName evidence="2">Uncharacterized protein</fullName>
    </submittedName>
</protein>
<dbReference type="Proteomes" id="UP000218209">
    <property type="component" value="Unassembled WGS sequence"/>
</dbReference>
<evidence type="ECO:0000313" key="3">
    <source>
        <dbReference type="Proteomes" id="UP000218209"/>
    </source>
</evidence>
<feature type="compositionally biased region" description="Gly residues" evidence="1">
    <location>
        <begin position="214"/>
        <end position="224"/>
    </location>
</feature>
<feature type="compositionally biased region" description="Pro residues" evidence="1">
    <location>
        <begin position="434"/>
        <end position="447"/>
    </location>
</feature>
<feature type="compositionally biased region" description="Low complexity" evidence="1">
    <location>
        <begin position="499"/>
        <end position="510"/>
    </location>
</feature>
<dbReference type="AlphaFoldDB" id="A0A1X6NYG2"/>
<feature type="compositionally biased region" description="Basic and acidic residues" evidence="1">
    <location>
        <begin position="594"/>
        <end position="605"/>
    </location>
</feature>
<feature type="compositionally biased region" description="Low complexity" evidence="1">
    <location>
        <begin position="385"/>
        <end position="422"/>
    </location>
</feature>